<dbReference type="RefSeq" id="WP_181464241.1">
    <property type="nucleotide sequence ID" value="NZ_UATH01000001.1"/>
</dbReference>
<dbReference type="Gene3D" id="1.10.260.40">
    <property type="entry name" value="lambda repressor-like DNA-binding domains"/>
    <property type="match status" value="1"/>
</dbReference>
<keyword evidence="2" id="KW-0238">DNA-binding</keyword>
<dbReference type="PANTHER" id="PTHR40661">
    <property type="match status" value="1"/>
</dbReference>
<feature type="domain" description="HTH cro/C1-type" evidence="4">
    <location>
        <begin position="15"/>
        <end position="68"/>
    </location>
</feature>
<organism evidence="5 6">
    <name type="scientific">Oligella urethralis</name>
    <dbReference type="NCBI Taxonomy" id="90245"/>
    <lineage>
        <taxon>Bacteria</taxon>
        <taxon>Pseudomonadati</taxon>
        <taxon>Pseudomonadota</taxon>
        <taxon>Betaproteobacteria</taxon>
        <taxon>Burkholderiales</taxon>
        <taxon>Alcaligenaceae</taxon>
        <taxon>Oligella</taxon>
    </lineage>
</organism>
<dbReference type="CDD" id="cd00093">
    <property type="entry name" value="HTH_XRE"/>
    <property type="match status" value="1"/>
</dbReference>
<sequence>MNEQNINTYDMGTRVKFCREKRQMSQMDLAKKIGVSQGTIAHIESGRNQSTKYIVDLAKALQVSAEWLSEGKGKLVDGWPFPNVSQSDYLALSDSTKQEIEQFVLFKILNNK</sequence>
<name>A0A2X1VKZ7_9BURK</name>
<dbReference type="InterPro" id="IPR001387">
    <property type="entry name" value="Cro/C1-type_HTH"/>
</dbReference>
<keyword evidence="1" id="KW-0805">Transcription regulation</keyword>
<evidence type="ECO:0000256" key="2">
    <source>
        <dbReference type="ARBA" id="ARBA00023125"/>
    </source>
</evidence>
<evidence type="ECO:0000259" key="4">
    <source>
        <dbReference type="PROSITE" id="PS50943"/>
    </source>
</evidence>
<reference evidence="5 6" key="1">
    <citation type="submission" date="2018-06" db="EMBL/GenBank/DDBJ databases">
        <authorList>
            <consortium name="Pathogen Informatics"/>
            <person name="Doyle S."/>
        </authorList>
    </citation>
    <scope>NUCLEOTIDE SEQUENCE [LARGE SCALE GENOMIC DNA]</scope>
    <source>
        <strain evidence="5 6">NCTC11009</strain>
    </source>
</reference>
<evidence type="ECO:0000313" key="6">
    <source>
        <dbReference type="Proteomes" id="UP000250242"/>
    </source>
</evidence>
<protein>
    <submittedName>
        <fullName evidence="5">Transcriptional repressor DicA</fullName>
    </submittedName>
</protein>
<keyword evidence="3" id="KW-0804">Transcription</keyword>
<dbReference type="PANTHER" id="PTHR40661:SF3">
    <property type="entry name" value="FELS-1 PROPHAGE TRANSCRIPTIONAL REGULATOR"/>
    <property type="match status" value="1"/>
</dbReference>
<dbReference type="GO" id="GO:0003677">
    <property type="term" value="F:DNA binding"/>
    <property type="evidence" value="ECO:0007669"/>
    <property type="project" value="UniProtKB-KW"/>
</dbReference>
<gene>
    <name evidence="5" type="ORF">NCTC11009_02373</name>
</gene>
<accession>A0A2X1VKZ7</accession>
<dbReference type="AlphaFoldDB" id="A0A2X1VKZ7"/>
<dbReference type="Proteomes" id="UP000250242">
    <property type="component" value="Unassembled WGS sequence"/>
</dbReference>
<dbReference type="SMART" id="SM00530">
    <property type="entry name" value="HTH_XRE"/>
    <property type="match status" value="1"/>
</dbReference>
<evidence type="ECO:0000313" key="5">
    <source>
        <dbReference type="EMBL" id="SPY09120.1"/>
    </source>
</evidence>
<evidence type="ECO:0000256" key="3">
    <source>
        <dbReference type="ARBA" id="ARBA00023163"/>
    </source>
</evidence>
<dbReference type="PROSITE" id="PS50943">
    <property type="entry name" value="HTH_CROC1"/>
    <property type="match status" value="1"/>
</dbReference>
<dbReference type="InterPro" id="IPR010982">
    <property type="entry name" value="Lambda_DNA-bd_dom_sf"/>
</dbReference>
<dbReference type="Pfam" id="PF01381">
    <property type="entry name" value="HTH_3"/>
    <property type="match status" value="1"/>
</dbReference>
<dbReference type="SUPFAM" id="SSF47413">
    <property type="entry name" value="lambda repressor-like DNA-binding domains"/>
    <property type="match status" value="1"/>
</dbReference>
<proteinExistence type="predicted"/>
<evidence type="ECO:0000256" key="1">
    <source>
        <dbReference type="ARBA" id="ARBA00023015"/>
    </source>
</evidence>
<dbReference type="EMBL" id="UATH01000001">
    <property type="protein sequence ID" value="SPY09120.1"/>
    <property type="molecule type" value="Genomic_DNA"/>
</dbReference>